<proteinExistence type="predicted"/>
<accession>A0ABV9RA22</accession>
<dbReference type="InterPro" id="IPR000866">
    <property type="entry name" value="AhpC/TSA"/>
</dbReference>
<dbReference type="Pfam" id="PF17991">
    <property type="entry name" value="Thioredoxin_10"/>
    <property type="match status" value="1"/>
</dbReference>
<evidence type="ECO:0000259" key="1">
    <source>
        <dbReference type="PROSITE" id="PS51352"/>
    </source>
</evidence>
<gene>
    <name evidence="2" type="ORF">ACFPER_09395</name>
</gene>
<dbReference type="SUPFAM" id="SSF52833">
    <property type="entry name" value="Thioredoxin-like"/>
    <property type="match status" value="1"/>
</dbReference>
<evidence type="ECO:0000313" key="3">
    <source>
        <dbReference type="Proteomes" id="UP001595960"/>
    </source>
</evidence>
<organism evidence="2 3">
    <name type="scientific">Agromyces aurantiacus</name>
    <dbReference type="NCBI Taxonomy" id="165814"/>
    <lineage>
        <taxon>Bacteria</taxon>
        <taxon>Bacillati</taxon>
        <taxon>Actinomycetota</taxon>
        <taxon>Actinomycetes</taxon>
        <taxon>Micrococcales</taxon>
        <taxon>Microbacteriaceae</taxon>
        <taxon>Agromyces</taxon>
    </lineage>
</organism>
<dbReference type="EMBL" id="JBHSJC010000001">
    <property type="protein sequence ID" value="MFC4829002.1"/>
    <property type="molecule type" value="Genomic_DNA"/>
</dbReference>
<comment type="caution">
    <text evidence="2">The sequence shown here is derived from an EMBL/GenBank/DDBJ whole genome shotgun (WGS) entry which is preliminary data.</text>
</comment>
<dbReference type="PANTHER" id="PTHR42852">
    <property type="entry name" value="THIOL:DISULFIDE INTERCHANGE PROTEIN DSBE"/>
    <property type="match status" value="1"/>
</dbReference>
<feature type="domain" description="Thioredoxin" evidence="1">
    <location>
        <begin position="14"/>
        <end position="180"/>
    </location>
</feature>
<dbReference type="InterPro" id="IPR013766">
    <property type="entry name" value="Thioredoxin_domain"/>
</dbReference>
<dbReference type="PANTHER" id="PTHR42852:SF13">
    <property type="entry name" value="PROTEIN DIPZ"/>
    <property type="match status" value="1"/>
</dbReference>
<dbReference type="Gene3D" id="2.60.120.260">
    <property type="entry name" value="Galactose-binding domain-like"/>
    <property type="match status" value="1"/>
</dbReference>
<dbReference type="Gene3D" id="3.40.30.10">
    <property type="entry name" value="Glutaredoxin"/>
    <property type="match status" value="1"/>
</dbReference>
<dbReference type="Proteomes" id="UP001595960">
    <property type="component" value="Unassembled WGS sequence"/>
</dbReference>
<dbReference type="InterPro" id="IPR041017">
    <property type="entry name" value="Thioredoxin_10"/>
</dbReference>
<dbReference type="InterPro" id="IPR050553">
    <property type="entry name" value="Thioredoxin_ResA/DsbE_sf"/>
</dbReference>
<sequence length="356" mass="39576">MSELTEELATGAQETPFRPARLRSLAHHRAEENVLPIEGRLGSFDRARGWLNTEPLNREALRGRVVLVDFWTYTCVNWLRTLPYLRAWHAKYADAGLTIVGVHTPEFPFERELPNVTDRTRALGIDYPVAIDDHYGVWEDFANHYWPAVYLADADGRLRFHHFGEGDYAMTEMAIQHLLLEAGATGLDLDLVTVEPEGLEVAAAWTSLGSPETYLGSVRSSGFVSDDVAAYDRAHHYHTPERLVRNTWALSGDWTVTRDAAVLNAPDGAISFAFHARDVNLIIGPTTPGQSVRFRVTLDGRPVGEAHGTDVDADGRGTVARQDTLQLIRQPGRIEDHTVRVEFVSGGLAAFCFTFG</sequence>
<name>A0ABV9RA22_9MICO</name>
<evidence type="ECO:0000313" key="2">
    <source>
        <dbReference type="EMBL" id="MFC4829002.1"/>
    </source>
</evidence>
<dbReference type="RefSeq" id="WP_204392370.1">
    <property type="nucleotide sequence ID" value="NZ_JAFBBW010000001.1"/>
</dbReference>
<keyword evidence="3" id="KW-1185">Reference proteome</keyword>
<dbReference type="PROSITE" id="PS51352">
    <property type="entry name" value="THIOREDOXIN_2"/>
    <property type="match status" value="1"/>
</dbReference>
<dbReference type="Pfam" id="PF00578">
    <property type="entry name" value="AhpC-TSA"/>
    <property type="match status" value="1"/>
</dbReference>
<dbReference type="InterPro" id="IPR036249">
    <property type="entry name" value="Thioredoxin-like_sf"/>
</dbReference>
<protein>
    <submittedName>
        <fullName evidence="2">Redoxin domain-containing protein</fullName>
    </submittedName>
</protein>
<reference evidence="3" key="1">
    <citation type="journal article" date="2019" name="Int. J. Syst. Evol. Microbiol.">
        <title>The Global Catalogue of Microorganisms (GCM) 10K type strain sequencing project: providing services to taxonomists for standard genome sequencing and annotation.</title>
        <authorList>
            <consortium name="The Broad Institute Genomics Platform"/>
            <consortium name="The Broad Institute Genome Sequencing Center for Infectious Disease"/>
            <person name="Wu L."/>
            <person name="Ma J."/>
        </authorList>
    </citation>
    <scope>NUCLEOTIDE SEQUENCE [LARGE SCALE GENOMIC DNA]</scope>
    <source>
        <strain evidence="3">CGMCC 1.12192</strain>
    </source>
</reference>